<dbReference type="InterPro" id="IPR032675">
    <property type="entry name" value="LRR_dom_sf"/>
</dbReference>
<accession>A0ABD2YPQ0</accession>
<dbReference type="Gene3D" id="3.80.10.10">
    <property type="entry name" value="Ribonuclease Inhibitor"/>
    <property type="match status" value="1"/>
</dbReference>
<evidence type="ECO:0000313" key="3">
    <source>
        <dbReference type="EMBL" id="KAL3509354.1"/>
    </source>
</evidence>
<dbReference type="Gene3D" id="3.40.50.1110">
    <property type="entry name" value="SGNH hydrolase"/>
    <property type="match status" value="1"/>
</dbReference>
<dbReference type="SUPFAM" id="SSF52058">
    <property type="entry name" value="L domain-like"/>
    <property type="match status" value="1"/>
</dbReference>
<keyword evidence="2" id="KW-0325">Glycoprotein</keyword>
<evidence type="ECO:0000256" key="1">
    <source>
        <dbReference type="ARBA" id="ARBA00008668"/>
    </source>
</evidence>
<comment type="caution">
    <text evidence="3">The sequence shown here is derived from an EMBL/GenBank/DDBJ whole genome shotgun (WGS) entry which is preliminary data.</text>
</comment>
<sequence length="259" mass="28661">MRRLPKWFSSLDCLHTLFLFKTFPGEDPFPVLEKPQNLAILTLASSAFTSKDIKCTSGGFPKLKLLRVLNNYNWARWMPIEEGTMPVLQYLLIANCPRLTRLPDGFHHLTALQDLTLACTSAYFSDRLHEDDRWKVSHIRDVSIISQISAKGQNVTDSPSSSCDFPAIYNFGDSNSDTGGIAAAFFPMAAPCGETSFHRPVGRASDGRLIIDFIADNLGLPFLSPYLDSVGTNFQHGANLATGGATIRRPNESWFQTGV</sequence>
<gene>
    <name evidence="3" type="ORF">ACH5RR_028755</name>
</gene>
<evidence type="ECO:0000313" key="4">
    <source>
        <dbReference type="Proteomes" id="UP001630127"/>
    </source>
</evidence>
<dbReference type="Proteomes" id="UP001630127">
    <property type="component" value="Unassembled WGS sequence"/>
</dbReference>
<proteinExistence type="inferred from homology"/>
<organism evidence="3 4">
    <name type="scientific">Cinchona calisaya</name>
    <dbReference type="NCBI Taxonomy" id="153742"/>
    <lineage>
        <taxon>Eukaryota</taxon>
        <taxon>Viridiplantae</taxon>
        <taxon>Streptophyta</taxon>
        <taxon>Embryophyta</taxon>
        <taxon>Tracheophyta</taxon>
        <taxon>Spermatophyta</taxon>
        <taxon>Magnoliopsida</taxon>
        <taxon>eudicotyledons</taxon>
        <taxon>Gunneridae</taxon>
        <taxon>Pentapetalae</taxon>
        <taxon>asterids</taxon>
        <taxon>lamiids</taxon>
        <taxon>Gentianales</taxon>
        <taxon>Rubiaceae</taxon>
        <taxon>Cinchonoideae</taxon>
        <taxon>Cinchoneae</taxon>
        <taxon>Cinchona</taxon>
    </lineage>
</organism>
<evidence type="ECO:0000256" key="2">
    <source>
        <dbReference type="ARBA" id="ARBA00023180"/>
    </source>
</evidence>
<keyword evidence="4" id="KW-1185">Reference proteome</keyword>
<dbReference type="PANTHER" id="PTHR22835">
    <property type="entry name" value="ZINC FINGER FYVE DOMAIN CONTAINING PROTEIN"/>
    <property type="match status" value="1"/>
</dbReference>
<dbReference type="AlphaFoldDB" id="A0ABD2YPQ0"/>
<dbReference type="PANTHER" id="PTHR22835:SF669">
    <property type="entry name" value="ALPHA-L-FUCOSIDASE"/>
    <property type="match status" value="1"/>
</dbReference>
<dbReference type="InterPro" id="IPR001087">
    <property type="entry name" value="GDSL"/>
</dbReference>
<name>A0ABD2YPQ0_9GENT</name>
<dbReference type="EMBL" id="JBJUIK010000012">
    <property type="protein sequence ID" value="KAL3509354.1"/>
    <property type="molecule type" value="Genomic_DNA"/>
</dbReference>
<comment type="similarity">
    <text evidence="1">Belongs to the 'GDSL' lipolytic enzyme family.</text>
</comment>
<protein>
    <submittedName>
        <fullName evidence="3">Uncharacterized protein</fullName>
    </submittedName>
</protein>
<reference evidence="3 4" key="1">
    <citation type="submission" date="2024-11" db="EMBL/GenBank/DDBJ databases">
        <title>A near-complete genome assembly of Cinchona calisaya.</title>
        <authorList>
            <person name="Lian D.C."/>
            <person name="Zhao X.W."/>
            <person name="Wei L."/>
        </authorList>
    </citation>
    <scope>NUCLEOTIDE SEQUENCE [LARGE SCALE GENOMIC DNA]</scope>
    <source>
        <tissue evidence="3">Nenye</tissue>
    </source>
</reference>
<dbReference type="InterPro" id="IPR036514">
    <property type="entry name" value="SGNH_hydro_sf"/>
</dbReference>
<dbReference type="Pfam" id="PF00657">
    <property type="entry name" value="Lipase_GDSL"/>
    <property type="match status" value="1"/>
</dbReference>